<protein>
    <submittedName>
        <fullName evidence="2">Saccharopine dehydrogenase</fullName>
    </submittedName>
</protein>
<gene>
    <name evidence="2" type="ORF">D5R97_04695</name>
</gene>
<proteinExistence type="predicted"/>
<dbReference type="EMBL" id="QZAA01000127">
    <property type="protein sequence ID" value="RQD76241.1"/>
    <property type="molecule type" value="Genomic_DNA"/>
</dbReference>
<dbReference type="AlphaFoldDB" id="A0A424YF38"/>
<dbReference type="PANTHER" id="PTHR43796">
    <property type="entry name" value="CARBOXYNORSPERMIDINE SYNTHASE"/>
    <property type="match status" value="1"/>
</dbReference>
<organism evidence="2 3">
    <name type="scientific">Candidatus Syntrophonatronum acetioxidans</name>
    <dbReference type="NCBI Taxonomy" id="1795816"/>
    <lineage>
        <taxon>Bacteria</taxon>
        <taxon>Bacillati</taxon>
        <taxon>Bacillota</taxon>
        <taxon>Clostridia</taxon>
        <taxon>Eubacteriales</taxon>
        <taxon>Syntrophomonadaceae</taxon>
        <taxon>Candidatus Syntrophonatronum</taxon>
    </lineage>
</organism>
<reference evidence="2 3" key="1">
    <citation type="submission" date="2018-08" db="EMBL/GenBank/DDBJ databases">
        <title>The metabolism and importance of syntrophic acetate oxidation coupled to methane or sulfide production in haloalkaline environments.</title>
        <authorList>
            <person name="Timmers P.H.A."/>
            <person name="Vavourakis C.D."/>
            <person name="Sorokin D.Y."/>
            <person name="Sinninghe Damste J.S."/>
            <person name="Muyzer G."/>
            <person name="Stams A.J.M."/>
            <person name="Plugge C.M."/>
        </authorList>
    </citation>
    <scope>NUCLEOTIDE SEQUENCE [LARGE SCALE GENOMIC DNA]</scope>
    <source>
        <strain evidence="2">MSAO_Bac1</strain>
    </source>
</reference>
<sequence length="373" mass="40454">MKIIFFGATGDMGQRAVKELCSFPEISQVTVVARSRARYEKLLEKTGEGKEKLKLLEADINRIEDPGSLMGGHDLVANAAGPFYKYEGRLAKGAAAAGVHYVSICDDSDAVEEVFKMEEEINKKGILVLTGVGWTPGLSSLLARAGADSLDKVDKINISWAGTSDDASGIAVILHTLHICEGRIPSFLEGSWQMIPAGSGREKVRFPQPVGEIYVYHVGHPEPLTMPRYFPGISQVTLKGGINEDLLNRLAILLGKMRISRKGLTRDMLAHLVQKMLPLLRRAAGAAPEESGIRVDLYGLSRGKKYGLTYSAAGPMDILTGVPLAVALREIARGKVKGTGVFAPEAPGLLDPQVFFQELEKKGVEIFKEKNEV</sequence>
<name>A0A424YF38_9FIRM</name>
<feature type="domain" description="Saccharopine dehydrogenase NADP binding" evidence="1">
    <location>
        <begin position="3"/>
        <end position="128"/>
    </location>
</feature>
<dbReference type="Pfam" id="PF03435">
    <property type="entry name" value="Sacchrp_dh_NADP"/>
    <property type="match status" value="1"/>
</dbReference>
<dbReference type="Gene3D" id="3.30.360.10">
    <property type="entry name" value="Dihydrodipicolinate Reductase, domain 2"/>
    <property type="match status" value="1"/>
</dbReference>
<accession>A0A424YF38</accession>
<dbReference type="PANTHER" id="PTHR43796:SF2">
    <property type="entry name" value="CARBOXYNORSPERMIDINE SYNTHASE"/>
    <property type="match status" value="1"/>
</dbReference>
<dbReference type="InterPro" id="IPR005097">
    <property type="entry name" value="Sacchrp_dh_NADP-bd"/>
</dbReference>
<dbReference type="SUPFAM" id="SSF51735">
    <property type="entry name" value="NAD(P)-binding Rossmann-fold domains"/>
    <property type="match status" value="1"/>
</dbReference>
<comment type="caution">
    <text evidence="2">The sequence shown here is derived from an EMBL/GenBank/DDBJ whole genome shotgun (WGS) entry which is preliminary data.</text>
</comment>
<evidence type="ECO:0000259" key="1">
    <source>
        <dbReference type="Pfam" id="PF03435"/>
    </source>
</evidence>
<dbReference type="InterPro" id="IPR036291">
    <property type="entry name" value="NAD(P)-bd_dom_sf"/>
</dbReference>
<evidence type="ECO:0000313" key="3">
    <source>
        <dbReference type="Proteomes" id="UP000285138"/>
    </source>
</evidence>
<evidence type="ECO:0000313" key="2">
    <source>
        <dbReference type="EMBL" id="RQD76241.1"/>
    </source>
</evidence>
<dbReference type="Proteomes" id="UP000285138">
    <property type="component" value="Unassembled WGS sequence"/>
</dbReference>
<dbReference type="Gene3D" id="3.40.50.720">
    <property type="entry name" value="NAD(P)-binding Rossmann-like Domain"/>
    <property type="match status" value="2"/>
</dbReference>